<dbReference type="AlphaFoldDB" id="A0A9P6IKH5"/>
<evidence type="ECO:0000313" key="2">
    <source>
        <dbReference type="EMBL" id="KAF9921951.1"/>
    </source>
</evidence>
<dbReference type="OrthoDB" id="2387403at2759"/>
<feature type="chain" id="PRO_5040359509" evidence="1">
    <location>
        <begin position="31"/>
        <end position="154"/>
    </location>
</feature>
<evidence type="ECO:0000313" key="3">
    <source>
        <dbReference type="Proteomes" id="UP000749646"/>
    </source>
</evidence>
<dbReference type="Proteomes" id="UP000749646">
    <property type="component" value="Unassembled WGS sequence"/>
</dbReference>
<gene>
    <name evidence="2" type="ORF">BGZ65_009956</name>
</gene>
<evidence type="ECO:0000256" key="1">
    <source>
        <dbReference type="SAM" id="SignalP"/>
    </source>
</evidence>
<protein>
    <submittedName>
        <fullName evidence="2">Uncharacterized protein</fullName>
    </submittedName>
</protein>
<keyword evidence="1" id="KW-0732">Signal</keyword>
<accession>A0A9P6IKH5</accession>
<name>A0A9P6IKH5_9FUNG</name>
<feature type="signal peptide" evidence="1">
    <location>
        <begin position="1"/>
        <end position="30"/>
    </location>
</feature>
<organism evidence="2 3">
    <name type="scientific">Modicella reniformis</name>
    <dbReference type="NCBI Taxonomy" id="1440133"/>
    <lineage>
        <taxon>Eukaryota</taxon>
        <taxon>Fungi</taxon>
        <taxon>Fungi incertae sedis</taxon>
        <taxon>Mucoromycota</taxon>
        <taxon>Mortierellomycotina</taxon>
        <taxon>Mortierellomycetes</taxon>
        <taxon>Mortierellales</taxon>
        <taxon>Mortierellaceae</taxon>
        <taxon>Modicella</taxon>
    </lineage>
</organism>
<reference evidence="2" key="1">
    <citation type="journal article" date="2020" name="Fungal Divers.">
        <title>Resolving the Mortierellaceae phylogeny through synthesis of multi-gene phylogenetics and phylogenomics.</title>
        <authorList>
            <person name="Vandepol N."/>
            <person name="Liber J."/>
            <person name="Desiro A."/>
            <person name="Na H."/>
            <person name="Kennedy M."/>
            <person name="Barry K."/>
            <person name="Grigoriev I.V."/>
            <person name="Miller A.N."/>
            <person name="O'Donnell K."/>
            <person name="Stajich J.E."/>
            <person name="Bonito G."/>
        </authorList>
    </citation>
    <scope>NUCLEOTIDE SEQUENCE</scope>
    <source>
        <strain evidence="2">MES-2147</strain>
    </source>
</reference>
<proteinExistence type="predicted"/>
<sequence>MVAISKPFSLAATLALSIVLLGTAITCANAQKTVAPEHTPKEMASVVDCQAQCISLIPPFGNPPDIIPCLRELRKLNGDDSKVTKDKFEAYVLCNSKTLGKNEDIYFATTFDYKKNGFNQAEWTEFRNRTIPGFRRALHRCRGGCRKINFPKAK</sequence>
<dbReference type="EMBL" id="JAAAHW010010935">
    <property type="protein sequence ID" value="KAF9921951.1"/>
    <property type="molecule type" value="Genomic_DNA"/>
</dbReference>
<comment type="caution">
    <text evidence="2">The sequence shown here is derived from an EMBL/GenBank/DDBJ whole genome shotgun (WGS) entry which is preliminary data.</text>
</comment>
<keyword evidence="3" id="KW-1185">Reference proteome</keyword>